<keyword evidence="9" id="KW-0560">Oxidoreductase</keyword>
<dbReference type="SUPFAM" id="SSF56645">
    <property type="entry name" value="Acyl-CoA dehydrogenase NM domain-like"/>
    <property type="match status" value="1"/>
</dbReference>
<comment type="catalytic activity">
    <reaction evidence="1">
        <text>a 2,3-saturated acyl-CoA + O2 = a (2E)-enoyl-CoA + H2O2</text>
        <dbReference type="Rhea" id="RHEA:38959"/>
        <dbReference type="ChEBI" id="CHEBI:15379"/>
        <dbReference type="ChEBI" id="CHEBI:16240"/>
        <dbReference type="ChEBI" id="CHEBI:58856"/>
        <dbReference type="ChEBI" id="CHEBI:65111"/>
        <dbReference type="EC" id="1.3.3.6"/>
    </reaction>
</comment>
<keyword evidence="10" id="KW-0443">Lipid metabolism</keyword>
<dbReference type="GO" id="GO:0055088">
    <property type="term" value="P:lipid homeostasis"/>
    <property type="evidence" value="ECO:0007669"/>
    <property type="project" value="TreeGrafter"/>
</dbReference>
<dbReference type="InterPro" id="IPR006091">
    <property type="entry name" value="Acyl-CoA_Oxase/DH_mid-dom"/>
</dbReference>
<comment type="caution">
    <text evidence="18">The sequence shown here is derived from an EMBL/GenBank/DDBJ whole genome shotgun (WGS) entry which is preliminary data.</text>
</comment>
<evidence type="ECO:0000259" key="17">
    <source>
        <dbReference type="Pfam" id="PF22924"/>
    </source>
</evidence>
<feature type="domain" description="Acyl-CoA oxidase C-terminal" evidence="15">
    <location>
        <begin position="459"/>
        <end position="593"/>
    </location>
</feature>
<evidence type="ECO:0000256" key="4">
    <source>
        <dbReference type="ARBA" id="ARBA00004846"/>
    </source>
</evidence>
<dbReference type="PIRSF" id="PIRSF000168">
    <property type="entry name" value="Acyl-CoA_oxidase"/>
    <property type="match status" value="1"/>
</dbReference>
<feature type="domain" description="Acyl-CoA oxidase C-alpha1" evidence="17">
    <location>
        <begin position="279"/>
        <end position="433"/>
    </location>
</feature>
<evidence type="ECO:0000256" key="8">
    <source>
        <dbReference type="ARBA" id="ARBA00022832"/>
    </source>
</evidence>
<keyword evidence="8" id="KW-0276">Fatty acid metabolism</keyword>
<evidence type="ECO:0000313" key="19">
    <source>
        <dbReference type="Proteomes" id="UP000663888"/>
    </source>
</evidence>
<dbReference type="Gene3D" id="2.40.110.10">
    <property type="entry name" value="Butyryl-CoA Dehydrogenase, subunit A, domain 2"/>
    <property type="match status" value="1"/>
</dbReference>
<dbReference type="FunFam" id="1.20.140.10:FF:000010">
    <property type="entry name" value="Acyl-coenzyme A oxidase"/>
    <property type="match status" value="1"/>
</dbReference>
<dbReference type="InterPro" id="IPR055060">
    <property type="entry name" value="ACOX_C_alpha1"/>
</dbReference>
<comment type="subcellular location">
    <subcellularLocation>
        <location evidence="3">Peroxisome</location>
    </subcellularLocation>
</comment>
<dbReference type="SUPFAM" id="SSF47203">
    <property type="entry name" value="Acyl-CoA dehydrogenase C-terminal domain-like"/>
    <property type="match status" value="2"/>
</dbReference>
<dbReference type="GO" id="GO:0003997">
    <property type="term" value="F:acyl-CoA oxidase activity"/>
    <property type="evidence" value="ECO:0007669"/>
    <property type="project" value="UniProtKB-EC"/>
</dbReference>
<name>A0A8H2Y0G0_9AGAM</name>
<evidence type="ECO:0000256" key="10">
    <source>
        <dbReference type="ARBA" id="ARBA00023098"/>
    </source>
</evidence>
<organism evidence="18 19">
    <name type="scientific">Rhizoctonia solani</name>
    <dbReference type="NCBI Taxonomy" id="456999"/>
    <lineage>
        <taxon>Eukaryota</taxon>
        <taxon>Fungi</taxon>
        <taxon>Dikarya</taxon>
        <taxon>Basidiomycota</taxon>
        <taxon>Agaricomycotina</taxon>
        <taxon>Agaricomycetes</taxon>
        <taxon>Cantharellales</taxon>
        <taxon>Ceratobasidiaceae</taxon>
        <taxon>Rhizoctonia</taxon>
    </lineage>
</organism>
<dbReference type="PANTHER" id="PTHR10909:SF382">
    <property type="entry name" value="ACYL-COENZYME A OXIDASE"/>
    <property type="match status" value="1"/>
</dbReference>
<feature type="binding site" evidence="14">
    <location>
        <position position="136"/>
    </location>
    <ligand>
        <name>FAD</name>
        <dbReference type="ChEBI" id="CHEBI:57692"/>
    </ligand>
</feature>
<proteinExistence type="inferred from homology"/>
<feature type="domain" description="Acyl-CoA oxidase/dehydrogenase middle" evidence="16">
    <location>
        <begin position="132"/>
        <end position="241"/>
    </location>
</feature>
<dbReference type="Pfam" id="PF01756">
    <property type="entry name" value="ACOX"/>
    <property type="match status" value="1"/>
</dbReference>
<protein>
    <recommendedName>
        <fullName evidence="12">Acyl-coenzyme A oxidase</fullName>
    </recommendedName>
</protein>
<keyword evidence="7 12" id="KW-0274">FAD</keyword>
<evidence type="ECO:0000256" key="13">
    <source>
        <dbReference type="PIRSR" id="PIRSR000168-1"/>
    </source>
</evidence>
<comment type="pathway">
    <text evidence="4">Lipid metabolism; peroxisomal fatty acid beta-oxidation.</text>
</comment>
<accession>A0A8H2Y0G0</accession>
<dbReference type="UniPathway" id="UPA00661"/>
<evidence type="ECO:0000256" key="14">
    <source>
        <dbReference type="PIRSR" id="PIRSR000168-2"/>
    </source>
</evidence>
<dbReference type="Pfam" id="PF02770">
    <property type="entry name" value="Acyl-CoA_dh_M"/>
    <property type="match status" value="1"/>
</dbReference>
<reference evidence="18" key="1">
    <citation type="submission" date="2021-01" db="EMBL/GenBank/DDBJ databases">
        <authorList>
            <person name="Kaushik A."/>
        </authorList>
    </citation>
    <scope>NUCLEOTIDE SEQUENCE</scope>
    <source>
        <strain evidence="18">AG4-R118</strain>
    </source>
</reference>
<comment type="similarity">
    <text evidence="5 12">Belongs to the acyl-CoA oxidase family.</text>
</comment>
<keyword evidence="11" id="KW-0576">Peroxisome</keyword>
<evidence type="ECO:0000259" key="15">
    <source>
        <dbReference type="Pfam" id="PF01756"/>
    </source>
</evidence>
<dbReference type="AlphaFoldDB" id="A0A8H2Y0G0"/>
<dbReference type="InterPro" id="IPR046373">
    <property type="entry name" value="Acyl-CoA_Oxase/DH_mid-dom_sf"/>
</dbReference>
<evidence type="ECO:0000256" key="3">
    <source>
        <dbReference type="ARBA" id="ARBA00004275"/>
    </source>
</evidence>
<gene>
    <name evidence="18" type="ORF">RDB_LOCUS41027</name>
</gene>
<feature type="active site" description="Proton acceptor" evidence="13">
    <location>
        <position position="418"/>
    </location>
</feature>
<dbReference type="GO" id="GO:0005504">
    <property type="term" value="F:fatty acid binding"/>
    <property type="evidence" value="ECO:0007669"/>
    <property type="project" value="TreeGrafter"/>
</dbReference>
<dbReference type="Proteomes" id="UP000663888">
    <property type="component" value="Unassembled WGS sequence"/>
</dbReference>
<sequence>MAPYTPPPASFNVNELKRVFDHDNFDKRDAYRALADEPLFVPRHNVSLSYERELALDRLKRVSETKMISVFDFEKNPLNVMAAHELSGMLDPSFTTKMTVQYNLFGGTVLKLGTARHRKYLHGVDDMSVIGCFALTELGYGNNAVEMETTAIWDPKTKEFIINTPSVIAQKYWITNSAVHANYAVVFAQLIFEGTNEGIHAFLVRIRDESGAPCPGVSIHDMGKKMDCNGVDNGKLAFEHVRCPRESLLNRWSDVDEQGRFKSTITNRRGRFLKVADQLLAGRLCIASMILGSAKASLGIALRFSATRETVGESGKSDTPILAYQLQQLALVPLLARTALLNCGLHVAKRAWSKAGPDTPALEYAQVVRLCCAIKPLVTWHGERCASVARERCGGQGYLSVNRMAQNVGFSHAGITAEGDNAVLTQKVAKELLAAIDNGSYKLTAHDPNQAKNWNIATDLEACVKLMQLRETLLVQKLQKDLAGLMKSGKSLYQAWMFHLSDGIQATAVAFGERTSSDEMFRLVKSTKILATLLHVSLLQILTTTPTLLAWNIITPAQHNTARERLESLVREELGPQALHVVDSWGLPNQVLRETPAASVGGNGGWDVFNMGDNKGEVVGSAGREGRQEWKAKL</sequence>
<dbReference type="InterPro" id="IPR002655">
    <property type="entry name" value="Acyl-CoA_oxidase_C"/>
</dbReference>
<keyword evidence="6 12" id="KW-0285">Flavoprotein</keyword>
<dbReference type="Gene3D" id="1.20.140.10">
    <property type="entry name" value="Butyryl-CoA Dehydrogenase, subunit A, domain 3"/>
    <property type="match status" value="2"/>
</dbReference>
<dbReference type="PANTHER" id="PTHR10909">
    <property type="entry name" value="ELECTRON TRANSPORT OXIDOREDUCTASE"/>
    <property type="match status" value="1"/>
</dbReference>
<dbReference type="InterPro" id="IPR009100">
    <property type="entry name" value="AcylCoA_DH/oxidase_NM_dom_sf"/>
</dbReference>
<evidence type="ECO:0000256" key="12">
    <source>
        <dbReference type="PIRNR" id="PIRNR000168"/>
    </source>
</evidence>
<evidence type="ECO:0000256" key="1">
    <source>
        <dbReference type="ARBA" id="ARBA00001201"/>
    </source>
</evidence>
<dbReference type="GO" id="GO:0033540">
    <property type="term" value="P:fatty acid beta-oxidation using acyl-CoA oxidase"/>
    <property type="evidence" value="ECO:0007669"/>
    <property type="project" value="UniProtKB-UniPathway"/>
</dbReference>
<dbReference type="FunFam" id="2.40.110.10:FF:000005">
    <property type="entry name" value="Acyl-coenzyme A oxidase"/>
    <property type="match status" value="1"/>
</dbReference>
<comment type="cofactor">
    <cofactor evidence="2">
        <name>FAD</name>
        <dbReference type="ChEBI" id="CHEBI:57692"/>
    </cofactor>
</comment>
<dbReference type="Pfam" id="PF22924">
    <property type="entry name" value="ACOX_C_alpha1"/>
    <property type="match status" value="1"/>
</dbReference>
<evidence type="ECO:0000256" key="7">
    <source>
        <dbReference type="ARBA" id="ARBA00022827"/>
    </source>
</evidence>
<dbReference type="GO" id="GO:0005777">
    <property type="term" value="C:peroxisome"/>
    <property type="evidence" value="ECO:0007669"/>
    <property type="project" value="UniProtKB-SubCell"/>
</dbReference>
<dbReference type="EMBL" id="CAJMWX010000849">
    <property type="protein sequence ID" value="CAE6435158.1"/>
    <property type="molecule type" value="Genomic_DNA"/>
</dbReference>
<dbReference type="InterPro" id="IPR036250">
    <property type="entry name" value="AcylCo_DH-like_C"/>
</dbReference>
<dbReference type="GO" id="GO:0071949">
    <property type="term" value="F:FAD binding"/>
    <property type="evidence" value="ECO:0007669"/>
    <property type="project" value="InterPro"/>
</dbReference>
<evidence type="ECO:0000256" key="6">
    <source>
        <dbReference type="ARBA" id="ARBA00022630"/>
    </source>
</evidence>
<dbReference type="InterPro" id="IPR012258">
    <property type="entry name" value="Acyl-CoA_oxidase"/>
</dbReference>
<evidence type="ECO:0000256" key="11">
    <source>
        <dbReference type="ARBA" id="ARBA00023140"/>
    </source>
</evidence>
<evidence type="ECO:0000313" key="18">
    <source>
        <dbReference type="EMBL" id="CAE6435158.1"/>
    </source>
</evidence>
<evidence type="ECO:0000259" key="16">
    <source>
        <dbReference type="Pfam" id="PF02770"/>
    </source>
</evidence>
<evidence type="ECO:0000256" key="2">
    <source>
        <dbReference type="ARBA" id="ARBA00001974"/>
    </source>
</evidence>
<evidence type="ECO:0000256" key="9">
    <source>
        <dbReference type="ARBA" id="ARBA00023002"/>
    </source>
</evidence>
<evidence type="ECO:0000256" key="5">
    <source>
        <dbReference type="ARBA" id="ARBA00006288"/>
    </source>
</evidence>